<comment type="caution">
    <text evidence="2">The sequence shown here is derived from an EMBL/GenBank/DDBJ whole genome shotgun (WGS) entry which is preliminary data.</text>
</comment>
<name>A0A392S427_9FABA</name>
<proteinExistence type="predicted"/>
<dbReference type="Proteomes" id="UP000265520">
    <property type="component" value="Unassembled WGS sequence"/>
</dbReference>
<feature type="non-terminal residue" evidence="2">
    <location>
        <position position="78"/>
    </location>
</feature>
<dbReference type="AlphaFoldDB" id="A0A392S427"/>
<accession>A0A392S427</accession>
<feature type="compositionally biased region" description="Polar residues" evidence="1">
    <location>
        <begin position="20"/>
        <end position="51"/>
    </location>
</feature>
<organism evidence="2 3">
    <name type="scientific">Trifolium medium</name>
    <dbReference type="NCBI Taxonomy" id="97028"/>
    <lineage>
        <taxon>Eukaryota</taxon>
        <taxon>Viridiplantae</taxon>
        <taxon>Streptophyta</taxon>
        <taxon>Embryophyta</taxon>
        <taxon>Tracheophyta</taxon>
        <taxon>Spermatophyta</taxon>
        <taxon>Magnoliopsida</taxon>
        <taxon>eudicotyledons</taxon>
        <taxon>Gunneridae</taxon>
        <taxon>Pentapetalae</taxon>
        <taxon>rosids</taxon>
        <taxon>fabids</taxon>
        <taxon>Fabales</taxon>
        <taxon>Fabaceae</taxon>
        <taxon>Papilionoideae</taxon>
        <taxon>50 kb inversion clade</taxon>
        <taxon>NPAAA clade</taxon>
        <taxon>Hologalegina</taxon>
        <taxon>IRL clade</taxon>
        <taxon>Trifolieae</taxon>
        <taxon>Trifolium</taxon>
    </lineage>
</organism>
<protein>
    <submittedName>
        <fullName evidence="2">Uncharacterized protein</fullName>
    </submittedName>
</protein>
<sequence>QPDITLNEPPQEILEQPIDESQQQELNQNFESANSCMGDSNAKNQETSNAESPPLKDKLVPKTVPETETVVEEAKVAE</sequence>
<keyword evidence="3" id="KW-1185">Reference proteome</keyword>
<evidence type="ECO:0000313" key="3">
    <source>
        <dbReference type="Proteomes" id="UP000265520"/>
    </source>
</evidence>
<feature type="region of interest" description="Disordered" evidence="1">
    <location>
        <begin position="20"/>
        <end position="59"/>
    </location>
</feature>
<dbReference type="EMBL" id="LXQA010320303">
    <property type="protein sequence ID" value="MCI43641.1"/>
    <property type="molecule type" value="Genomic_DNA"/>
</dbReference>
<evidence type="ECO:0000313" key="2">
    <source>
        <dbReference type="EMBL" id="MCI43641.1"/>
    </source>
</evidence>
<reference evidence="2 3" key="1">
    <citation type="journal article" date="2018" name="Front. Plant Sci.">
        <title>Red Clover (Trifolium pratense) and Zigzag Clover (T. medium) - A Picture of Genomic Similarities and Differences.</title>
        <authorList>
            <person name="Dluhosova J."/>
            <person name="Istvanek J."/>
            <person name="Nedelnik J."/>
            <person name="Repkova J."/>
        </authorList>
    </citation>
    <scope>NUCLEOTIDE SEQUENCE [LARGE SCALE GENOMIC DNA]</scope>
    <source>
        <strain evidence="3">cv. 10/8</strain>
        <tissue evidence="2">Leaf</tissue>
    </source>
</reference>
<evidence type="ECO:0000256" key="1">
    <source>
        <dbReference type="SAM" id="MobiDB-lite"/>
    </source>
</evidence>
<feature type="non-terminal residue" evidence="2">
    <location>
        <position position="1"/>
    </location>
</feature>